<reference evidence="4" key="1">
    <citation type="journal article" date="2019" name="Int. J. Syst. Evol. Microbiol.">
        <title>The Global Catalogue of Microorganisms (GCM) 10K type strain sequencing project: providing services to taxonomists for standard genome sequencing and annotation.</title>
        <authorList>
            <consortium name="The Broad Institute Genomics Platform"/>
            <consortium name="The Broad Institute Genome Sequencing Center for Infectious Disease"/>
            <person name="Wu L."/>
            <person name="Ma J."/>
        </authorList>
    </citation>
    <scope>NUCLEOTIDE SEQUENCE [LARGE SCALE GENOMIC DNA]</scope>
    <source>
        <strain evidence="4">JCM 17666</strain>
    </source>
</reference>
<dbReference type="InterPro" id="IPR029045">
    <property type="entry name" value="ClpP/crotonase-like_dom_sf"/>
</dbReference>
<dbReference type="PANTHER" id="PTHR11941">
    <property type="entry name" value="ENOYL-COA HYDRATASE-RELATED"/>
    <property type="match status" value="1"/>
</dbReference>
<dbReference type="Pfam" id="PF00378">
    <property type="entry name" value="ECH_1"/>
    <property type="match status" value="1"/>
</dbReference>
<dbReference type="EMBL" id="BAABFO010000012">
    <property type="protein sequence ID" value="GAA4334663.1"/>
    <property type="molecule type" value="Genomic_DNA"/>
</dbReference>
<dbReference type="CDD" id="cd06558">
    <property type="entry name" value="crotonase-like"/>
    <property type="match status" value="1"/>
</dbReference>
<dbReference type="RefSeq" id="WP_345250331.1">
    <property type="nucleotide sequence ID" value="NZ_BAABFO010000012.1"/>
</dbReference>
<keyword evidence="2" id="KW-0456">Lyase</keyword>
<keyword evidence="4" id="KW-1185">Reference proteome</keyword>
<sequence>MKTEFQTLRVERPSDAVLLVTLNRPERYNAIDTQTARDLIELFEEFSVDAHGLRCIVLTGAGDKAFCAGGDLKERKGMTEAQWRAQHALFERAARALVNCPLPLIGAVNGLAYGGGCELAALCDFLYAASTARFALTEVTLGIMPGMGGTQTLPRTLGERRAQELIQTGRPFTAQQAERWGLVNEILEPAGLLPHALDTARCIAANAPIAVRQAKQAIRRGLQMSLSDAMAFEIEAYNRLVPTRDRIEGVLAFNEKRKPIYRGE</sequence>
<dbReference type="InterPro" id="IPR014748">
    <property type="entry name" value="Enoyl-CoA_hydra_C"/>
</dbReference>
<protein>
    <submittedName>
        <fullName evidence="3">Enoyl-CoA hydratase-related protein</fullName>
    </submittedName>
</protein>
<evidence type="ECO:0000256" key="2">
    <source>
        <dbReference type="ARBA" id="ARBA00023239"/>
    </source>
</evidence>
<gene>
    <name evidence="3" type="ORF">GCM10023144_27140</name>
</gene>
<evidence type="ECO:0000256" key="1">
    <source>
        <dbReference type="ARBA" id="ARBA00005254"/>
    </source>
</evidence>
<organism evidence="3 4">
    <name type="scientific">Pigmentiphaga soli</name>
    <dbReference type="NCBI Taxonomy" id="1007095"/>
    <lineage>
        <taxon>Bacteria</taxon>
        <taxon>Pseudomonadati</taxon>
        <taxon>Pseudomonadota</taxon>
        <taxon>Betaproteobacteria</taxon>
        <taxon>Burkholderiales</taxon>
        <taxon>Alcaligenaceae</taxon>
        <taxon>Pigmentiphaga</taxon>
    </lineage>
</organism>
<evidence type="ECO:0000313" key="4">
    <source>
        <dbReference type="Proteomes" id="UP001501671"/>
    </source>
</evidence>
<dbReference type="PANTHER" id="PTHR11941:SF54">
    <property type="entry name" value="ENOYL-COA HYDRATASE, MITOCHONDRIAL"/>
    <property type="match status" value="1"/>
</dbReference>
<comment type="similarity">
    <text evidence="1">Belongs to the enoyl-CoA hydratase/isomerase family.</text>
</comment>
<accession>A0ABP8H678</accession>
<dbReference type="Gene3D" id="3.90.226.10">
    <property type="entry name" value="2-enoyl-CoA Hydratase, Chain A, domain 1"/>
    <property type="match status" value="1"/>
</dbReference>
<dbReference type="Proteomes" id="UP001501671">
    <property type="component" value="Unassembled WGS sequence"/>
</dbReference>
<evidence type="ECO:0000313" key="3">
    <source>
        <dbReference type="EMBL" id="GAA4334663.1"/>
    </source>
</evidence>
<comment type="caution">
    <text evidence="3">The sequence shown here is derived from an EMBL/GenBank/DDBJ whole genome shotgun (WGS) entry which is preliminary data.</text>
</comment>
<proteinExistence type="inferred from homology"/>
<dbReference type="InterPro" id="IPR001753">
    <property type="entry name" value="Enoyl-CoA_hydra/iso"/>
</dbReference>
<dbReference type="Gene3D" id="1.10.12.10">
    <property type="entry name" value="Lyase 2-enoyl-coa Hydratase, Chain A, domain 2"/>
    <property type="match status" value="1"/>
</dbReference>
<dbReference type="SUPFAM" id="SSF52096">
    <property type="entry name" value="ClpP/crotonase"/>
    <property type="match status" value="1"/>
</dbReference>
<name>A0ABP8H678_9BURK</name>